<feature type="transmembrane region" description="Helical" evidence="1">
    <location>
        <begin position="235"/>
        <end position="257"/>
    </location>
</feature>
<dbReference type="PANTHER" id="PTHR34289">
    <property type="entry name" value="PROTEIN, PUTATIVE (DUF819)-RELATED"/>
    <property type="match status" value="1"/>
</dbReference>
<keyword evidence="1" id="KW-0812">Transmembrane</keyword>
<gene>
    <name evidence="2" type="ORF">JKP88DRAFT_332640</name>
</gene>
<dbReference type="PANTHER" id="PTHR34289:SF8">
    <property type="entry name" value="DUF819 DOMAIN-CONTAINING PROTEIN"/>
    <property type="match status" value="1"/>
</dbReference>
<evidence type="ECO:0000313" key="2">
    <source>
        <dbReference type="EMBL" id="KAG5177488.1"/>
    </source>
</evidence>
<reference evidence="2" key="1">
    <citation type="submission" date="2021-02" db="EMBL/GenBank/DDBJ databases">
        <title>First Annotated Genome of the Yellow-green Alga Tribonema minus.</title>
        <authorList>
            <person name="Mahan K.M."/>
        </authorList>
    </citation>
    <scope>NUCLEOTIDE SEQUENCE</scope>
    <source>
        <strain evidence="2">UTEX B ZZ1240</strain>
    </source>
</reference>
<proteinExistence type="predicted"/>
<keyword evidence="3" id="KW-1185">Reference proteome</keyword>
<accession>A0A836CA43</accession>
<keyword evidence="1" id="KW-0472">Membrane</keyword>
<dbReference type="OrthoDB" id="45797at2759"/>
<feature type="transmembrane region" description="Helical" evidence="1">
    <location>
        <begin position="60"/>
        <end position="84"/>
    </location>
</feature>
<feature type="transmembrane region" description="Helical" evidence="1">
    <location>
        <begin position="446"/>
        <end position="468"/>
    </location>
</feature>
<dbReference type="InterPro" id="IPR008537">
    <property type="entry name" value="DUF819"/>
</dbReference>
<dbReference type="Pfam" id="PF05684">
    <property type="entry name" value="DUF819"/>
    <property type="match status" value="1"/>
</dbReference>
<keyword evidence="1" id="KW-1133">Transmembrane helix</keyword>
<feature type="transmembrane region" description="Helical" evidence="1">
    <location>
        <begin position="205"/>
        <end position="229"/>
    </location>
</feature>
<dbReference type="EMBL" id="JAFCMP010000525">
    <property type="protein sequence ID" value="KAG5177488.1"/>
    <property type="molecule type" value="Genomic_DNA"/>
</dbReference>
<organism evidence="2 3">
    <name type="scientific">Tribonema minus</name>
    <dbReference type="NCBI Taxonomy" id="303371"/>
    <lineage>
        <taxon>Eukaryota</taxon>
        <taxon>Sar</taxon>
        <taxon>Stramenopiles</taxon>
        <taxon>Ochrophyta</taxon>
        <taxon>PX clade</taxon>
        <taxon>Xanthophyceae</taxon>
        <taxon>Tribonematales</taxon>
        <taxon>Tribonemataceae</taxon>
        <taxon>Tribonema</taxon>
    </lineage>
</organism>
<feature type="transmembrane region" description="Helical" evidence="1">
    <location>
        <begin position="329"/>
        <end position="348"/>
    </location>
</feature>
<sequence length="473" mass="46870">MASPSAYDKLSLRSTNLDLIKQYNSGLAVWVAFFTFVQIDPAPSAMPISSQRRQQQRQRALAMVSPAAVAPTALLATSCGALWLEHRSEAAARAGSALLSFGSMCLLSNLGLVPAAHPAYDLCWSVLLPMSLATIVLGCPLTPQNPPVTGTTTQPQPQLQQARPRVGVPFAIGAAGSVAGVLAAFAVATCAAAPAAVRLPPSAAAAAAAALAATYIGGSANLFAVAAAVGLDGGVLSAIAAADVFLMAVYFALLVAAQKSAPLRRAFGSGGGGSSGGGDAQLEERSVGELAAARAPPPSPLRPLPLLLTLAAARAVCLCGDALQQSTGWPGAATAAITGLAAAAAAGLRAAAPAAAAAVAAIAPRAAGLLLTLFFGAMGAQGSWLANAAAAALPSRKPTTNPNQQQPQPLLSLDDVLVASNANIGGPGTAGAFASMIRRPDLVVSAAAWGTAGYALASSVGVALFALLSRAAR</sequence>
<dbReference type="Proteomes" id="UP000664859">
    <property type="component" value="Unassembled WGS sequence"/>
</dbReference>
<feature type="transmembrane region" description="Helical" evidence="1">
    <location>
        <begin position="90"/>
        <end position="110"/>
    </location>
</feature>
<evidence type="ECO:0000256" key="1">
    <source>
        <dbReference type="SAM" id="Phobius"/>
    </source>
</evidence>
<feature type="transmembrane region" description="Helical" evidence="1">
    <location>
        <begin position="170"/>
        <end position="193"/>
    </location>
</feature>
<comment type="caution">
    <text evidence="2">The sequence shown here is derived from an EMBL/GenBank/DDBJ whole genome shotgun (WGS) entry which is preliminary data.</text>
</comment>
<name>A0A836CA43_9STRA</name>
<protein>
    <submittedName>
        <fullName evidence="2">Uncharacterized protein</fullName>
    </submittedName>
</protein>
<feature type="transmembrane region" description="Helical" evidence="1">
    <location>
        <begin position="355"/>
        <end position="377"/>
    </location>
</feature>
<evidence type="ECO:0000313" key="3">
    <source>
        <dbReference type="Proteomes" id="UP000664859"/>
    </source>
</evidence>
<dbReference type="AlphaFoldDB" id="A0A836CA43"/>